<gene>
    <name evidence="3" type="ORF">B296_00047614</name>
</gene>
<feature type="non-terminal residue" evidence="3">
    <location>
        <position position="1"/>
    </location>
</feature>
<feature type="region of interest" description="Disordered" evidence="1">
    <location>
        <begin position="48"/>
        <end position="83"/>
    </location>
</feature>
<feature type="region of interest" description="Disordered" evidence="1">
    <location>
        <begin position="1"/>
        <end position="25"/>
    </location>
</feature>
<comment type="caution">
    <text evidence="3">The sequence shown here is derived from an EMBL/GenBank/DDBJ whole genome shotgun (WGS) entry which is preliminary data.</text>
</comment>
<dbReference type="Proteomes" id="UP000287651">
    <property type="component" value="Unassembled WGS sequence"/>
</dbReference>
<keyword evidence="2" id="KW-1133">Transmembrane helix</keyword>
<organism evidence="3 4">
    <name type="scientific">Ensete ventricosum</name>
    <name type="common">Abyssinian banana</name>
    <name type="synonym">Musa ensete</name>
    <dbReference type="NCBI Taxonomy" id="4639"/>
    <lineage>
        <taxon>Eukaryota</taxon>
        <taxon>Viridiplantae</taxon>
        <taxon>Streptophyta</taxon>
        <taxon>Embryophyta</taxon>
        <taxon>Tracheophyta</taxon>
        <taxon>Spermatophyta</taxon>
        <taxon>Magnoliopsida</taxon>
        <taxon>Liliopsida</taxon>
        <taxon>Zingiberales</taxon>
        <taxon>Musaceae</taxon>
        <taxon>Ensete</taxon>
    </lineage>
</organism>
<name>A0A426X5W1_ENSVE</name>
<evidence type="ECO:0000256" key="2">
    <source>
        <dbReference type="SAM" id="Phobius"/>
    </source>
</evidence>
<keyword evidence="2" id="KW-0812">Transmembrane</keyword>
<dbReference type="EMBL" id="AMZH03025914">
    <property type="protein sequence ID" value="RRT34863.1"/>
    <property type="molecule type" value="Genomic_DNA"/>
</dbReference>
<reference evidence="3 4" key="1">
    <citation type="journal article" date="2014" name="Agronomy (Basel)">
        <title>A Draft Genome Sequence for Ensete ventricosum, the Drought-Tolerant Tree Against Hunger.</title>
        <authorList>
            <person name="Harrison J."/>
            <person name="Moore K.A."/>
            <person name="Paszkiewicz K."/>
            <person name="Jones T."/>
            <person name="Grant M."/>
            <person name="Ambacheew D."/>
            <person name="Muzemil S."/>
            <person name="Studholme D.J."/>
        </authorList>
    </citation>
    <scope>NUCLEOTIDE SEQUENCE [LARGE SCALE GENOMIC DNA]</scope>
</reference>
<protein>
    <submittedName>
        <fullName evidence="3">Uncharacterized protein</fullName>
    </submittedName>
</protein>
<feature type="transmembrane region" description="Helical" evidence="2">
    <location>
        <begin position="103"/>
        <end position="128"/>
    </location>
</feature>
<evidence type="ECO:0000313" key="4">
    <source>
        <dbReference type="Proteomes" id="UP000287651"/>
    </source>
</evidence>
<sequence>RRGEQGLRSNGRPLESSGVAEISGGEDGGGAAALVLLLDDEATVDDGTGDLRGGELEVEGDLTHPLSSEKESTGMAARSQRTRRRTVDGALARVRRAKKRGVVMLRLVVMQLLLCPLLLVSRTIAVWLNLPASGTKCVSEEERLQEGKGLRSLPRGWAKKPFVTAATNKDYLLQVLLQTMPAKSQKEPMVLTNTQMIVTRENLLVVSTLIVLGREMATLRLRFLLLAVIVFDPLH</sequence>
<proteinExistence type="predicted"/>
<dbReference type="AlphaFoldDB" id="A0A426X5W1"/>
<accession>A0A426X5W1</accession>
<evidence type="ECO:0000313" key="3">
    <source>
        <dbReference type="EMBL" id="RRT34863.1"/>
    </source>
</evidence>
<keyword evidence="2" id="KW-0472">Membrane</keyword>
<evidence type="ECO:0000256" key="1">
    <source>
        <dbReference type="SAM" id="MobiDB-lite"/>
    </source>
</evidence>